<dbReference type="PANTHER" id="PTHR11439">
    <property type="entry name" value="GAG-POL-RELATED RETROTRANSPOSON"/>
    <property type="match status" value="1"/>
</dbReference>
<reference evidence="1" key="2">
    <citation type="journal article" date="2024" name="Plant">
        <title>Genomic evolution and insights into agronomic trait innovations of Sesamum species.</title>
        <authorList>
            <person name="Miao H."/>
            <person name="Wang L."/>
            <person name="Qu L."/>
            <person name="Liu H."/>
            <person name="Sun Y."/>
            <person name="Le M."/>
            <person name="Wang Q."/>
            <person name="Wei S."/>
            <person name="Zheng Y."/>
            <person name="Lin W."/>
            <person name="Duan Y."/>
            <person name="Cao H."/>
            <person name="Xiong S."/>
            <person name="Wang X."/>
            <person name="Wei L."/>
            <person name="Li C."/>
            <person name="Ma Q."/>
            <person name="Ju M."/>
            <person name="Zhao R."/>
            <person name="Li G."/>
            <person name="Mu C."/>
            <person name="Tian Q."/>
            <person name="Mei H."/>
            <person name="Zhang T."/>
            <person name="Gao T."/>
            <person name="Zhang H."/>
        </authorList>
    </citation>
    <scope>NUCLEOTIDE SEQUENCE</scope>
    <source>
        <strain evidence="1">KEN1</strain>
    </source>
</reference>
<gene>
    <name evidence="1" type="ORF">Slati_0086700</name>
</gene>
<evidence type="ECO:0000313" key="1">
    <source>
        <dbReference type="EMBL" id="KAL0461991.1"/>
    </source>
</evidence>
<dbReference type="EMBL" id="JACGWN010000001">
    <property type="protein sequence ID" value="KAL0461991.1"/>
    <property type="molecule type" value="Genomic_DNA"/>
</dbReference>
<protein>
    <submittedName>
        <fullName evidence="1">Retrovirus-related Pol polyprotein from transposon RE2</fullName>
    </submittedName>
</protein>
<dbReference type="InterPro" id="IPR043502">
    <property type="entry name" value="DNA/RNA_pol_sf"/>
</dbReference>
<sequence length="189" mass="21202">MAFTIKDMGRAQYFLGLEFYHSPAGLIVSQHKYTDIIRDIGLASCKPAKTPLPWTSGVASSLPELTRLILLLGQQLSQYVHQPGQEHMDAALHLVRYLTGDPKQGIFFLRSNSPHLTAFCDADWKCKKQSTVARSTVEAEYRSLAITVCELQWITYLLHDLQVSPPTPIHVYCDNQAAIHIAANPVFHE</sequence>
<dbReference type="CDD" id="cd09272">
    <property type="entry name" value="RNase_HI_RT_Ty1"/>
    <property type="match status" value="1"/>
</dbReference>
<name>A0AAW2Y8K8_9LAMI</name>
<organism evidence="1">
    <name type="scientific">Sesamum latifolium</name>
    <dbReference type="NCBI Taxonomy" id="2727402"/>
    <lineage>
        <taxon>Eukaryota</taxon>
        <taxon>Viridiplantae</taxon>
        <taxon>Streptophyta</taxon>
        <taxon>Embryophyta</taxon>
        <taxon>Tracheophyta</taxon>
        <taxon>Spermatophyta</taxon>
        <taxon>Magnoliopsida</taxon>
        <taxon>eudicotyledons</taxon>
        <taxon>Gunneridae</taxon>
        <taxon>Pentapetalae</taxon>
        <taxon>asterids</taxon>
        <taxon>lamiids</taxon>
        <taxon>Lamiales</taxon>
        <taxon>Pedaliaceae</taxon>
        <taxon>Sesamum</taxon>
    </lineage>
</organism>
<proteinExistence type="predicted"/>
<dbReference type="SUPFAM" id="SSF56672">
    <property type="entry name" value="DNA/RNA polymerases"/>
    <property type="match status" value="1"/>
</dbReference>
<accession>A0AAW2Y8K8</accession>
<reference evidence="1" key="1">
    <citation type="submission" date="2020-06" db="EMBL/GenBank/DDBJ databases">
        <authorList>
            <person name="Li T."/>
            <person name="Hu X."/>
            <person name="Zhang T."/>
            <person name="Song X."/>
            <person name="Zhang H."/>
            <person name="Dai N."/>
            <person name="Sheng W."/>
            <person name="Hou X."/>
            <person name="Wei L."/>
        </authorList>
    </citation>
    <scope>NUCLEOTIDE SEQUENCE</scope>
    <source>
        <strain evidence="1">KEN1</strain>
        <tissue evidence="1">Leaf</tissue>
    </source>
</reference>
<dbReference type="PANTHER" id="PTHR11439:SF511">
    <property type="match status" value="1"/>
</dbReference>
<comment type="caution">
    <text evidence="1">The sequence shown here is derived from an EMBL/GenBank/DDBJ whole genome shotgun (WGS) entry which is preliminary data.</text>
</comment>
<dbReference type="AlphaFoldDB" id="A0AAW2Y8K8"/>